<evidence type="ECO:0000256" key="6">
    <source>
        <dbReference type="ARBA" id="ARBA00023180"/>
    </source>
</evidence>
<dbReference type="CDD" id="cd14752">
    <property type="entry name" value="GH31_N"/>
    <property type="match status" value="1"/>
</dbReference>
<dbReference type="Gene3D" id="3.20.20.80">
    <property type="entry name" value="Glycosidases"/>
    <property type="match status" value="2"/>
</dbReference>
<dbReference type="InterPro" id="IPR000322">
    <property type="entry name" value="Glyco_hydro_31_TIM"/>
</dbReference>
<evidence type="ECO:0000313" key="12">
    <source>
        <dbReference type="Proteomes" id="UP001301958"/>
    </source>
</evidence>
<dbReference type="Gene3D" id="2.60.40.1760">
    <property type="entry name" value="glycosyl hydrolase (family 31)"/>
    <property type="match status" value="1"/>
</dbReference>
<evidence type="ECO:0000256" key="4">
    <source>
        <dbReference type="ARBA" id="ARBA00022729"/>
    </source>
</evidence>
<dbReference type="PROSITE" id="PS00129">
    <property type="entry name" value="GLYCOSYL_HYDROL_F31_1"/>
    <property type="match status" value="1"/>
</dbReference>
<feature type="domain" description="Glycosyl hydrolase family 31 C-terminal" evidence="10">
    <location>
        <begin position="917"/>
        <end position="1015"/>
    </location>
</feature>
<reference evidence="11" key="1">
    <citation type="journal article" date="2023" name="Mol. Phylogenet. Evol.">
        <title>Genome-scale phylogeny and comparative genomics of the fungal order Sordariales.</title>
        <authorList>
            <person name="Hensen N."/>
            <person name="Bonometti L."/>
            <person name="Westerberg I."/>
            <person name="Brannstrom I.O."/>
            <person name="Guillou S."/>
            <person name="Cros-Aarteil S."/>
            <person name="Calhoun S."/>
            <person name="Haridas S."/>
            <person name="Kuo A."/>
            <person name="Mondo S."/>
            <person name="Pangilinan J."/>
            <person name="Riley R."/>
            <person name="LaButti K."/>
            <person name="Andreopoulos B."/>
            <person name="Lipzen A."/>
            <person name="Chen C."/>
            <person name="Yan M."/>
            <person name="Daum C."/>
            <person name="Ng V."/>
            <person name="Clum A."/>
            <person name="Steindorff A."/>
            <person name="Ohm R.A."/>
            <person name="Martin F."/>
            <person name="Silar P."/>
            <person name="Natvig D.O."/>
            <person name="Lalanne C."/>
            <person name="Gautier V."/>
            <person name="Ament-Velasquez S.L."/>
            <person name="Kruys A."/>
            <person name="Hutchinson M.I."/>
            <person name="Powell A.J."/>
            <person name="Barry K."/>
            <person name="Miller A.N."/>
            <person name="Grigoriev I.V."/>
            <person name="Debuchy R."/>
            <person name="Gladieux P."/>
            <person name="Hiltunen Thoren M."/>
            <person name="Johannesson H."/>
        </authorList>
    </citation>
    <scope>NUCLEOTIDE SEQUENCE</scope>
    <source>
        <strain evidence="11">CBS 990.96</strain>
    </source>
</reference>
<dbReference type="InterPro" id="IPR048395">
    <property type="entry name" value="Glyco_hydro_31_C"/>
</dbReference>
<evidence type="ECO:0000313" key="11">
    <source>
        <dbReference type="EMBL" id="KAK4231180.1"/>
    </source>
</evidence>
<comment type="similarity">
    <text evidence="2">Belongs to the glycosyl hydrolase 31 family.</text>
</comment>
<dbReference type="GO" id="GO:0004558">
    <property type="term" value="F:alpha-1,4-glucosidase activity"/>
    <property type="evidence" value="ECO:0007669"/>
    <property type="project" value="UniProtKB-EC"/>
</dbReference>
<protein>
    <recommendedName>
        <fullName evidence="3">alpha-glucosidase</fullName>
        <ecNumber evidence="3">3.2.1.20</ecNumber>
    </recommendedName>
</protein>
<dbReference type="InterPro" id="IPR017853">
    <property type="entry name" value="GH"/>
</dbReference>
<feature type="transmembrane region" description="Helical" evidence="8">
    <location>
        <begin position="100"/>
        <end position="120"/>
    </location>
</feature>
<dbReference type="PANTHER" id="PTHR22762">
    <property type="entry name" value="ALPHA-GLUCOSIDASE"/>
    <property type="match status" value="1"/>
</dbReference>
<dbReference type="InterPro" id="IPR030459">
    <property type="entry name" value="Glyco_hydro_31_CS"/>
</dbReference>
<keyword evidence="8" id="KW-1133">Transmembrane helix</keyword>
<evidence type="ECO:0000259" key="9">
    <source>
        <dbReference type="Pfam" id="PF01055"/>
    </source>
</evidence>
<feature type="transmembrane region" description="Helical" evidence="8">
    <location>
        <begin position="132"/>
        <end position="154"/>
    </location>
</feature>
<evidence type="ECO:0000256" key="2">
    <source>
        <dbReference type="ARBA" id="ARBA00007806"/>
    </source>
</evidence>
<dbReference type="Pfam" id="PF21365">
    <property type="entry name" value="Glyco_hydro_31_3rd"/>
    <property type="match status" value="1"/>
</dbReference>
<dbReference type="GO" id="GO:0030246">
    <property type="term" value="F:carbohydrate binding"/>
    <property type="evidence" value="ECO:0007669"/>
    <property type="project" value="InterPro"/>
</dbReference>
<dbReference type="SUPFAM" id="SSF51445">
    <property type="entry name" value="(Trans)glycosidases"/>
    <property type="match status" value="1"/>
</dbReference>
<organism evidence="11 12">
    <name type="scientific">Podospora fimiseda</name>
    <dbReference type="NCBI Taxonomy" id="252190"/>
    <lineage>
        <taxon>Eukaryota</taxon>
        <taxon>Fungi</taxon>
        <taxon>Dikarya</taxon>
        <taxon>Ascomycota</taxon>
        <taxon>Pezizomycotina</taxon>
        <taxon>Sordariomycetes</taxon>
        <taxon>Sordariomycetidae</taxon>
        <taxon>Sordariales</taxon>
        <taxon>Podosporaceae</taxon>
        <taxon>Podospora</taxon>
    </lineage>
</organism>
<dbReference type="CDD" id="cd06602">
    <property type="entry name" value="GH31_MGAM_SI_GAA"/>
    <property type="match status" value="1"/>
</dbReference>
<dbReference type="SUPFAM" id="SSF74650">
    <property type="entry name" value="Galactose mutarotase-like"/>
    <property type="match status" value="1"/>
</dbReference>
<dbReference type="AlphaFoldDB" id="A0AAN7BX33"/>
<gene>
    <name evidence="11" type="ORF">QBC38DRAFT_260706</name>
</gene>
<keyword evidence="8" id="KW-0472">Membrane</keyword>
<dbReference type="PANTHER" id="PTHR22762:SF133">
    <property type="entry name" value="P-TYPE DOMAIN-CONTAINING PROTEIN"/>
    <property type="match status" value="1"/>
</dbReference>
<dbReference type="GO" id="GO:0005975">
    <property type="term" value="P:carbohydrate metabolic process"/>
    <property type="evidence" value="ECO:0007669"/>
    <property type="project" value="InterPro"/>
</dbReference>
<dbReference type="InterPro" id="IPR030458">
    <property type="entry name" value="Glyco_hydro_31_AS"/>
</dbReference>
<accession>A0AAN7BX33</accession>
<dbReference type="Pfam" id="PF01055">
    <property type="entry name" value="Glyco_hydro_31_2nd"/>
    <property type="match status" value="1"/>
</dbReference>
<proteinExistence type="inferred from homology"/>
<keyword evidence="8" id="KW-0812">Transmembrane</keyword>
<feature type="domain" description="Glycoside hydrolase family 31 TIM barrel" evidence="9">
    <location>
        <begin position="474"/>
        <end position="909"/>
    </location>
</feature>
<keyword evidence="12" id="KW-1185">Reference proteome</keyword>
<dbReference type="InterPro" id="IPR013780">
    <property type="entry name" value="Glyco_hydro_b"/>
</dbReference>
<dbReference type="FunFam" id="3.20.20.80:FF:000138">
    <property type="entry name" value="Putative alpha-glucosidase AgdA"/>
    <property type="match status" value="1"/>
</dbReference>
<evidence type="ECO:0000256" key="3">
    <source>
        <dbReference type="ARBA" id="ARBA00012741"/>
    </source>
</evidence>
<keyword evidence="4" id="KW-0732">Signal</keyword>
<evidence type="ECO:0000256" key="7">
    <source>
        <dbReference type="ARBA" id="ARBA00023295"/>
    </source>
</evidence>
<dbReference type="SUPFAM" id="SSF51011">
    <property type="entry name" value="Glycosyl hydrolase domain"/>
    <property type="match status" value="1"/>
</dbReference>
<name>A0AAN7BX33_9PEZI</name>
<reference evidence="11" key="2">
    <citation type="submission" date="2023-05" db="EMBL/GenBank/DDBJ databases">
        <authorList>
            <consortium name="Lawrence Berkeley National Laboratory"/>
            <person name="Steindorff A."/>
            <person name="Hensen N."/>
            <person name="Bonometti L."/>
            <person name="Westerberg I."/>
            <person name="Brannstrom I.O."/>
            <person name="Guillou S."/>
            <person name="Cros-Aarteil S."/>
            <person name="Calhoun S."/>
            <person name="Haridas S."/>
            <person name="Kuo A."/>
            <person name="Mondo S."/>
            <person name="Pangilinan J."/>
            <person name="Riley R."/>
            <person name="Labutti K."/>
            <person name="Andreopoulos B."/>
            <person name="Lipzen A."/>
            <person name="Chen C."/>
            <person name="Yanf M."/>
            <person name="Daum C."/>
            <person name="Ng V."/>
            <person name="Clum A."/>
            <person name="Ohm R."/>
            <person name="Martin F."/>
            <person name="Silar P."/>
            <person name="Natvig D."/>
            <person name="Lalanne C."/>
            <person name="Gautier V."/>
            <person name="Ament-Velasquez S.L."/>
            <person name="Kruys A."/>
            <person name="Hutchinson M.I."/>
            <person name="Powell A.J."/>
            <person name="Barry K."/>
            <person name="Miller A.N."/>
            <person name="Grigoriev I.V."/>
            <person name="Debuchy R."/>
            <person name="Gladieux P."/>
            <person name="Thoren M.H."/>
            <person name="Johannesson H."/>
        </authorList>
    </citation>
    <scope>NUCLEOTIDE SEQUENCE</scope>
    <source>
        <strain evidence="11">CBS 990.96</strain>
    </source>
</reference>
<keyword evidence="7" id="KW-0326">Glycosidase</keyword>
<evidence type="ECO:0000256" key="8">
    <source>
        <dbReference type="SAM" id="Phobius"/>
    </source>
</evidence>
<keyword evidence="6" id="KW-0325">Glycoprotein</keyword>
<evidence type="ECO:0000256" key="5">
    <source>
        <dbReference type="ARBA" id="ARBA00022801"/>
    </source>
</evidence>
<comment type="catalytic activity">
    <reaction evidence="1">
        <text>Hydrolysis of terminal, non-reducing (1-&gt;4)-linked alpha-D-glucose residues with release of alpha-D-glucose.</text>
        <dbReference type="EC" id="3.2.1.20"/>
    </reaction>
</comment>
<sequence length="1147" mass="127146">MAGQKNKKRATVMTIESPFKAPLFSKTVLALSVSISLILAQGGSLVSAELVAGTAVTSAQKGWREWLLPEASSESRVRLGLPEFQASGLFGFGSGQSQDYMKTGLVLLLLLLFGLSLRIHRGRSTTPTTTRTCLSLSIMVLFTSIPVLLFAIYWPTSISGLNNENPTRSSVVGDAAIAAPQFTVPASADLGRKILPNIKDPHAVDAQVICPGYKASNVQIDNKGFTADLLLAGPACNVYGNDLEHLALSVEFQADDRVHVEIEPRYIGAENLTWFQLPETLIPKPPSDPYCSHASSQLDVSWSNEPTFWFTVKRKETGDILFTTEGSVLVYEDQFIEFVSALPENYNIYGLGEVIHGFRLGNNLTRTLFAADVGNNIDYNIYGTHPIYLDTRYFTKNEYGQLTYVPYGTDKSMKKYTSYTHGVYQRNAHAQEVVLTPSGITWRALGGSIDLYFYSGPKPEDIIKSYQHSAVGLPAMQQYWTLGYHQCRWGYDNWTQLQEVIDGFEKFQIPLETIWTDIDYMKGYRDFENDPIRFNYNEGADFLARLHARNQHYVPIVDSAIYAPNPEDPKDAYPTYDRGIAADAFVKNPDGSVYIGAVWPGYTVFPDWVGAVLNGSGTIDWWIDEMYRWSKEVAFDGIWIDMSEVASFCVGSCGNGNLTLNPAHPPFELPGEPGNLVLKYPEGFELTNNSEASSASSAIYTQDHPPTQTTIGAGLPTITPTVSRSTPTPGLRNIEYPPYVINNYHGDIGVHALSANATHRGGYLEYDFHNLFGHQILNATYQALLKVFEGKRPFIIGRSTFAGSGKWAGHWGGDNESLWAFMFFSIPQALSFSIFGIPMFGVDTCGFNGNSDYELCSRWMQLSAFFPFYRNHNAIGAIGQEPYVWSSVIDASKRAMEIRYRILPYMYTLMARASLEGSTVMRALAWEFPNEPWLAGADRQFLLGGAMMVVPCLVQGAKTVDGVFPGVGPGEGGEVWYDWYTHEEIKGVDDELGKNVTIEAPLGHIPVFVRGGFVVPLQEPGMTTAESRRNPWGLIVALDKGGLEARGELYLDDGESLEPGRVTWVRFTATSNSLTVVPKGNYLDTNALRNVTVLGLAKCPSSVSLNGEKLGEGYWIYSSDKKILSLHDLNKKFSKGAWTFGWNLNWE</sequence>
<dbReference type="InterPro" id="IPR011013">
    <property type="entry name" value="Gal_mutarotase_sf_dom"/>
</dbReference>
<evidence type="ECO:0000256" key="1">
    <source>
        <dbReference type="ARBA" id="ARBA00001657"/>
    </source>
</evidence>
<dbReference type="PROSITE" id="PS00707">
    <property type="entry name" value="GLYCOSYL_HYDROL_F31_2"/>
    <property type="match status" value="1"/>
</dbReference>
<dbReference type="EMBL" id="MU865294">
    <property type="protein sequence ID" value="KAK4231180.1"/>
    <property type="molecule type" value="Genomic_DNA"/>
</dbReference>
<dbReference type="EC" id="3.2.1.20" evidence="3"/>
<keyword evidence="5 11" id="KW-0378">Hydrolase</keyword>
<dbReference type="Gene3D" id="2.60.40.1180">
    <property type="entry name" value="Golgi alpha-mannosidase II"/>
    <property type="match status" value="2"/>
</dbReference>
<comment type="caution">
    <text evidence="11">The sequence shown here is derived from an EMBL/GenBank/DDBJ whole genome shotgun (WGS) entry which is preliminary data.</text>
</comment>
<dbReference type="Proteomes" id="UP001301958">
    <property type="component" value="Unassembled WGS sequence"/>
</dbReference>
<evidence type="ECO:0000259" key="10">
    <source>
        <dbReference type="Pfam" id="PF21365"/>
    </source>
</evidence>